<protein>
    <submittedName>
        <fullName evidence="3">Peptidase_M13 domain-containing protein</fullName>
    </submittedName>
</protein>
<dbReference type="WBParaSite" id="ASIM_0000965901-mRNA-1">
    <property type="protein sequence ID" value="ASIM_0000965901-mRNA-1"/>
    <property type="gene ID" value="ASIM_0000965901"/>
</dbReference>
<keyword evidence="2" id="KW-1185">Reference proteome</keyword>
<proteinExistence type="predicted"/>
<dbReference type="Proteomes" id="UP000267096">
    <property type="component" value="Unassembled WGS sequence"/>
</dbReference>
<organism evidence="3">
    <name type="scientific">Anisakis simplex</name>
    <name type="common">Herring worm</name>
    <dbReference type="NCBI Taxonomy" id="6269"/>
    <lineage>
        <taxon>Eukaryota</taxon>
        <taxon>Metazoa</taxon>
        <taxon>Ecdysozoa</taxon>
        <taxon>Nematoda</taxon>
        <taxon>Chromadorea</taxon>
        <taxon>Rhabditida</taxon>
        <taxon>Spirurina</taxon>
        <taxon>Ascaridomorpha</taxon>
        <taxon>Ascaridoidea</taxon>
        <taxon>Anisakidae</taxon>
        <taxon>Anisakis</taxon>
        <taxon>Anisakis simplex complex</taxon>
    </lineage>
</organism>
<evidence type="ECO:0000313" key="1">
    <source>
        <dbReference type="EMBL" id="VDK39054.1"/>
    </source>
</evidence>
<sequence>MYRWFEIHSKYFDRDAQNLLNGMACTTNPERLNRSFCWLR</sequence>
<evidence type="ECO:0000313" key="3">
    <source>
        <dbReference type="WBParaSite" id="ASIM_0000965901-mRNA-1"/>
    </source>
</evidence>
<dbReference type="AlphaFoldDB" id="A0A0M3JPQ9"/>
<evidence type="ECO:0000313" key="2">
    <source>
        <dbReference type="Proteomes" id="UP000267096"/>
    </source>
</evidence>
<reference evidence="1 2" key="2">
    <citation type="submission" date="2018-11" db="EMBL/GenBank/DDBJ databases">
        <authorList>
            <consortium name="Pathogen Informatics"/>
        </authorList>
    </citation>
    <scope>NUCLEOTIDE SEQUENCE [LARGE SCALE GENOMIC DNA]</scope>
</reference>
<reference evidence="3" key="1">
    <citation type="submission" date="2017-02" db="UniProtKB">
        <authorList>
            <consortium name="WormBaseParasite"/>
        </authorList>
    </citation>
    <scope>IDENTIFICATION</scope>
</reference>
<name>A0A0M3JPQ9_ANISI</name>
<accession>A0A0M3JPQ9</accession>
<gene>
    <name evidence="1" type="ORF">ASIM_LOCUS9389</name>
</gene>
<dbReference type="EMBL" id="UYRR01028502">
    <property type="protein sequence ID" value="VDK39054.1"/>
    <property type="molecule type" value="Genomic_DNA"/>
</dbReference>